<dbReference type="KEGG" id="sted:SPTER_30040"/>
<dbReference type="InterPro" id="IPR002930">
    <property type="entry name" value="GCV_H"/>
</dbReference>
<dbReference type="RefSeq" id="WP_144351072.1">
    <property type="nucleotide sequence ID" value="NZ_CP036259.1"/>
</dbReference>
<dbReference type="Gene3D" id="2.40.50.100">
    <property type="match status" value="1"/>
</dbReference>
<dbReference type="AlphaFoldDB" id="A0A517DW77"/>
<proteinExistence type="predicted"/>
<dbReference type="PROSITE" id="PS00189">
    <property type="entry name" value="LIPOYL"/>
    <property type="match status" value="1"/>
</dbReference>
<protein>
    <submittedName>
        <fullName evidence="2">Glycine cleavage system H protein</fullName>
    </submittedName>
</protein>
<sequence>MNGATGNFPEDLLYDIHYQWIKKAGNKILFGLTPYGHAITGDILYLALPPVGTGVEGGGACGSLEAGKWVGRVYAPASGRITNVNEAVLGSPALISRSPYTCWFAEIELSRPEEIGALMPAAGLRSWLAEERKANA</sequence>
<accession>A0A517DW77</accession>
<keyword evidence="1" id="KW-0450">Lipoyl</keyword>
<gene>
    <name evidence="2" type="primary">gcvH_1</name>
    <name evidence="2" type="ORF">SPTER_30040</name>
</gene>
<dbReference type="Pfam" id="PF01597">
    <property type="entry name" value="GCV_H"/>
    <property type="match status" value="1"/>
</dbReference>
<dbReference type="GO" id="GO:0005829">
    <property type="term" value="C:cytosol"/>
    <property type="evidence" value="ECO:0007669"/>
    <property type="project" value="TreeGrafter"/>
</dbReference>
<dbReference type="EMBL" id="CP036259">
    <property type="protein sequence ID" value="QDR81597.1"/>
    <property type="molecule type" value="Genomic_DNA"/>
</dbReference>
<dbReference type="OrthoDB" id="9796712at2"/>
<evidence type="ECO:0000313" key="2">
    <source>
        <dbReference type="EMBL" id="QDR81597.1"/>
    </source>
</evidence>
<dbReference type="PANTHER" id="PTHR11715:SF3">
    <property type="entry name" value="GLYCINE CLEAVAGE SYSTEM H PROTEIN-RELATED"/>
    <property type="match status" value="1"/>
</dbReference>
<name>A0A517DW77_9FIRM</name>
<reference evidence="2 3" key="1">
    <citation type="submission" date="2019-02" db="EMBL/GenBank/DDBJ databases">
        <title>Closed genome of Sporomusa termitida DSM 4440.</title>
        <authorList>
            <person name="Poehlein A."/>
            <person name="Daniel R."/>
        </authorList>
    </citation>
    <scope>NUCLEOTIDE SEQUENCE [LARGE SCALE GENOMIC DNA]</scope>
    <source>
        <strain evidence="2 3">DSM 4440</strain>
    </source>
</reference>
<dbReference type="GO" id="GO:0009249">
    <property type="term" value="P:protein lipoylation"/>
    <property type="evidence" value="ECO:0007669"/>
    <property type="project" value="TreeGrafter"/>
</dbReference>
<dbReference type="PANTHER" id="PTHR11715">
    <property type="entry name" value="GLYCINE CLEAVAGE SYSTEM H PROTEIN"/>
    <property type="match status" value="1"/>
</dbReference>
<dbReference type="InterPro" id="IPR033753">
    <property type="entry name" value="GCV_H/Fam206"/>
</dbReference>
<evidence type="ECO:0000256" key="1">
    <source>
        <dbReference type="ARBA" id="ARBA00022823"/>
    </source>
</evidence>
<dbReference type="SUPFAM" id="SSF51230">
    <property type="entry name" value="Single hybrid motif"/>
    <property type="match status" value="1"/>
</dbReference>
<dbReference type="InterPro" id="IPR011053">
    <property type="entry name" value="Single_hybrid_motif"/>
</dbReference>
<keyword evidence="3" id="KW-1185">Reference proteome</keyword>
<dbReference type="CDD" id="cd06848">
    <property type="entry name" value="GCS_H"/>
    <property type="match status" value="1"/>
</dbReference>
<organism evidence="2 3">
    <name type="scientific">Sporomusa termitida</name>
    <dbReference type="NCBI Taxonomy" id="2377"/>
    <lineage>
        <taxon>Bacteria</taxon>
        <taxon>Bacillati</taxon>
        <taxon>Bacillota</taxon>
        <taxon>Negativicutes</taxon>
        <taxon>Selenomonadales</taxon>
        <taxon>Sporomusaceae</taxon>
        <taxon>Sporomusa</taxon>
    </lineage>
</organism>
<evidence type="ECO:0000313" key="3">
    <source>
        <dbReference type="Proteomes" id="UP000320776"/>
    </source>
</evidence>
<dbReference type="Proteomes" id="UP000320776">
    <property type="component" value="Chromosome"/>
</dbReference>
<dbReference type="GO" id="GO:0019464">
    <property type="term" value="P:glycine decarboxylation via glycine cleavage system"/>
    <property type="evidence" value="ECO:0007669"/>
    <property type="project" value="InterPro"/>
</dbReference>
<dbReference type="InterPro" id="IPR003016">
    <property type="entry name" value="2-oxoA_DH_lipoyl-BS"/>
</dbReference>
<dbReference type="GO" id="GO:0005960">
    <property type="term" value="C:glycine cleavage complex"/>
    <property type="evidence" value="ECO:0007669"/>
    <property type="project" value="InterPro"/>
</dbReference>